<name>A0AAU8I8I5_9XANT</name>
<reference evidence="2 4" key="1">
    <citation type="journal article" date="2022" name="Curr. Microbiol.">
        <title>Xanthomonas indica sp. nov., a Novel Member of Non-Pathogenic Xanthomonas Community from Healthy Rice Seeds.</title>
        <authorList>
            <person name="Rana R."/>
            <person name="Madhavan V.N."/>
            <person name="Saroha T."/>
            <person name="Bansal K."/>
            <person name="Kaur A."/>
            <person name="Sonti R.V."/>
            <person name="Patel H.K."/>
            <person name="Patil P.B."/>
        </authorList>
    </citation>
    <scope>NUCLEOTIDE SEQUENCE [LARGE SCALE GENOMIC DNA]</scope>
    <source>
        <strain evidence="2 4">PPL560</strain>
    </source>
</reference>
<dbReference type="KEGG" id="xin:Q7W82_05005"/>
<evidence type="ECO:0000313" key="4">
    <source>
        <dbReference type="Proteomes" id="UP001430647"/>
    </source>
</evidence>
<accession>A0AAU8I8I5</accession>
<dbReference type="EMBL" id="CP131914">
    <property type="protein sequence ID" value="XCI81520.1"/>
    <property type="molecule type" value="Genomic_DNA"/>
</dbReference>
<evidence type="ECO:0000313" key="2">
    <source>
        <dbReference type="EMBL" id="MCI2261486.1"/>
    </source>
</evidence>
<reference evidence="3" key="3">
    <citation type="submission" date="2023-08" db="EMBL/GenBank/DDBJ databases">
        <title>Complete genome sequence of Xanthomonas indica.</title>
        <authorList>
            <person name="Patil P.B."/>
            <person name="Rana R."/>
        </authorList>
    </citation>
    <scope>NUCLEOTIDE SEQUENCE</scope>
    <source>
        <strain evidence="3">PPL560</strain>
    </source>
</reference>
<feature type="compositionally biased region" description="Polar residues" evidence="1">
    <location>
        <begin position="16"/>
        <end position="26"/>
    </location>
</feature>
<dbReference type="Proteomes" id="UP001430647">
    <property type="component" value="Unassembled WGS sequence"/>
</dbReference>
<evidence type="ECO:0000313" key="3">
    <source>
        <dbReference type="EMBL" id="XCI81520.1"/>
    </source>
</evidence>
<reference evidence="2" key="2">
    <citation type="submission" date="2022-01" db="EMBL/GenBank/DDBJ databases">
        <authorList>
            <person name="Rana R."/>
            <person name="Patil P.B."/>
        </authorList>
    </citation>
    <scope>NUCLEOTIDE SEQUENCE</scope>
    <source>
        <strain evidence="2">PPL560</strain>
    </source>
</reference>
<sequence length="67" mass="7382">MPSSNTPPWKKPNPRGQRSQPLSPSQKAAARQRADENGRPYPNLIDNMWAARLPHAASSSRSDSDAE</sequence>
<proteinExistence type="predicted"/>
<dbReference type="EMBL" id="JAKJPQ010000006">
    <property type="protein sequence ID" value="MCI2261486.1"/>
    <property type="molecule type" value="Genomic_DNA"/>
</dbReference>
<gene>
    <name evidence="2" type="ORF">L3V74_08035</name>
    <name evidence="3" type="ORF">Q7W82_05005</name>
</gene>
<protein>
    <submittedName>
        <fullName evidence="3">Uncharacterized protein</fullName>
    </submittedName>
</protein>
<evidence type="ECO:0000256" key="1">
    <source>
        <dbReference type="SAM" id="MobiDB-lite"/>
    </source>
</evidence>
<organism evidence="3">
    <name type="scientific">Xanthomonas indica</name>
    <dbReference type="NCBI Taxonomy" id="2912242"/>
    <lineage>
        <taxon>Bacteria</taxon>
        <taxon>Pseudomonadati</taxon>
        <taxon>Pseudomonadota</taxon>
        <taxon>Gammaproteobacteria</taxon>
        <taxon>Lysobacterales</taxon>
        <taxon>Lysobacteraceae</taxon>
        <taxon>Xanthomonas</taxon>
    </lineage>
</organism>
<keyword evidence="4" id="KW-1185">Reference proteome</keyword>
<feature type="region of interest" description="Disordered" evidence="1">
    <location>
        <begin position="1"/>
        <end position="47"/>
    </location>
</feature>
<dbReference type="AlphaFoldDB" id="A0AAU8I8I5"/>
<dbReference type="RefSeq" id="WP_242159531.1">
    <property type="nucleotide sequence ID" value="NZ_CP131914.1"/>
</dbReference>